<name>A0A0E4H1N0_MYCLN</name>
<dbReference type="Gene3D" id="3.40.50.11200">
    <property type="match status" value="1"/>
</dbReference>
<evidence type="ECO:0000313" key="3">
    <source>
        <dbReference type="Proteomes" id="UP000199251"/>
    </source>
</evidence>
<dbReference type="InterPro" id="IPR015032">
    <property type="entry name" value="ThsB__TIR-like_domain"/>
</dbReference>
<dbReference type="AlphaFoldDB" id="A0A0E4H1N0"/>
<dbReference type="RefSeq" id="WP_244890161.1">
    <property type="nucleotide sequence ID" value="NZ_CTEE01000001.1"/>
</dbReference>
<proteinExistence type="predicted"/>
<dbReference type="Pfam" id="PF08937">
    <property type="entry name" value="ThsB_TIR"/>
    <property type="match status" value="1"/>
</dbReference>
<dbReference type="EMBL" id="CTEE01000001">
    <property type="protein sequence ID" value="CQD21001.1"/>
    <property type="molecule type" value="Genomic_DNA"/>
</dbReference>
<dbReference type="Proteomes" id="UP000199251">
    <property type="component" value="Unassembled WGS sequence"/>
</dbReference>
<protein>
    <recommendedName>
        <fullName evidence="1">Thoeris protein ThsB TIR-like domain-containing protein</fullName>
    </recommendedName>
</protein>
<gene>
    <name evidence="2" type="ORF">BN1232_05114</name>
</gene>
<sequence length="197" mass="22387">MSSKELMHRAQRVAEVAAARKTDPSRHKCFISYHVDDVIEVERFLDDFGTEFIPQSVGVTVEDDFVDSTDDDYIKRRIRQLYLSNSSVTIVLLGRCTWGRKFVDWEISSSLRDDPINTRNGLLVYPLPSMNNSATLPGRVADNWSADDPGGSYARYLTYPTSTWELRHNIENAFNDRTAKGHLVVNSRPLRSVSTCP</sequence>
<feature type="domain" description="Thoeris protein ThsB TIR-like" evidence="1">
    <location>
        <begin position="30"/>
        <end position="123"/>
    </location>
</feature>
<organism evidence="2 3">
    <name type="scientific">Mycobacterium lentiflavum</name>
    <dbReference type="NCBI Taxonomy" id="141349"/>
    <lineage>
        <taxon>Bacteria</taxon>
        <taxon>Bacillati</taxon>
        <taxon>Actinomycetota</taxon>
        <taxon>Actinomycetes</taxon>
        <taxon>Mycobacteriales</taxon>
        <taxon>Mycobacteriaceae</taxon>
        <taxon>Mycobacterium</taxon>
        <taxon>Mycobacterium simiae complex</taxon>
    </lineage>
</organism>
<dbReference type="STRING" id="141349.BN1232_05114"/>
<accession>A0A0E4H1N0</accession>
<evidence type="ECO:0000259" key="1">
    <source>
        <dbReference type="Pfam" id="PF08937"/>
    </source>
</evidence>
<evidence type="ECO:0000313" key="2">
    <source>
        <dbReference type="EMBL" id="CQD21001.1"/>
    </source>
</evidence>
<reference evidence="2 3" key="1">
    <citation type="submission" date="2015-03" db="EMBL/GenBank/DDBJ databases">
        <authorList>
            <person name="Urmite Genomes"/>
        </authorList>
    </citation>
    <scope>NUCLEOTIDE SEQUENCE [LARGE SCALE GENOMIC DNA]</scope>
    <source>
        <strain evidence="2 3">CSUR P1491</strain>
    </source>
</reference>